<proteinExistence type="predicted"/>
<protein>
    <submittedName>
        <fullName evidence="1">Uncharacterized protein</fullName>
    </submittedName>
</protein>
<sequence>MLIITKKIVAIPQIRTEDKKVRSADLFPLVTFRKYDWSGQ</sequence>
<dbReference type="EMBL" id="CAJRAF010000004">
    <property type="protein sequence ID" value="CAG5016744.1"/>
    <property type="molecule type" value="Genomic_DNA"/>
</dbReference>
<gene>
    <name evidence="1" type="ORF">DYBT9275_05626</name>
</gene>
<evidence type="ECO:0000313" key="2">
    <source>
        <dbReference type="Proteomes" id="UP000680038"/>
    </source>
</evidence>
<name>A0A916JHU0_9BACT</name>
<accession>A0A916JHU0</accession>
<evidence type="ECO:0000313" key="1">
    <source>
        <dbReference type="EMBL" id="CAG5016744.1"/>
    </source>
</evidence>
<dbReference type="AlphaFoldDB" id="A0A916JHU0"/>
<reference evidence="1" key="1">
    <citation type="submission" date="2021-04" db="EMBL/GenBank/DDBJ databases">
        <authorList>
            <person name="Rodrigo-Torres L."/>
            <person name="Arahal R. D."/>
            <person name="Lucena T."/>
        </authorList>
    </citation>
    <scope>NUCLEOTIDE SEQUENCE</scope>
    <source>
        <strain evidence="1">CECT 9275</strain>
    </source>
</reference>
<organism evidence="1 2">
    <name type="scientific">Dyadobacter helix</name>
    <dbReference type="NCBI Taxonomy" id="2822344"/>
    <lineage>
        <taxon>Bacteria</taxon>
        <taxon>Pseudomonadati</taxon>
        <taxon>Bacteroidota</taxon>
        <taxon>Cytophagia</taxon>
        <taxon>Cytophagales</taxon>
        <taxon>Spirosomataceae</taxon>
        <taxon>Dyadobacter</taxon>
    </lineage>
</organism>
<comment type="caution">
    <text evidence="1">The sequence shown here is derived from an EMBL/GenBank/DDBJ whole genome shotgun (WGS) entry which is preliminary data.</text>
</comment>
<keyword evidence="2" id="KW-1185">Reference proteome</keyword>
<dbReference type="Proteomes" id="UP000680038">
    <property type="component" value="Unassembled WGS sequence"/>
</dbReference>